<sequence>MDVCWCDLTDIEEMTFGKEILLKLAQCRLMPFQRFWTMACLVVGLEIRVDGVFDGQALSIRLCAPLGIRARKRHLGV</sequence>
<dbReference type="AlphaFoldDB" id="A0A402ADG3"/>
<reference evidence="2" key="1">
    <citation type="submission" date="2018-12" db="EMBL/GenBank/DDBJ databases">
        <title>Tengunoibacter tsumagoiensis gen. nov., sp. nov., Dictyobacter kobayashii sp. nov., D. alpinus sp. nov., and D. joshuensis sp. nov. and description of Dictyobacteraceae fam. nov. within the order Ktedonobacterales isolated from Tengu-no-mugimeshi.</title>
        <authorList>
            <person name="Wang C.M."/>
            <person name="Zheng Y."/>
            <person name="Sakai Y."/>
            <person name="Toyoda A."/>
            <person name="Minakuchi Y."/>
            <person name="Abe K."/>
            <person name="Yokota A."/>
            <person name="Yabe S."/>
        </authorList>
    </citation>
    <scope>NUCLEOTIDE SEQUENCE [LARGE SCALE GENOMIC DNA]</scope>
    <source>
        <strain evidence="2">Uno11</strain>
    </source>
</reference>
<organism evidence="1 2">
    <name type="scientific">Dictyobacter kobayashii</name>
    <dbReference type="NCBI Taxonomy" id="2014872"/>
    <lineage>
        <taxon>Bacteria</taxon>
        <taxon>Bacillati</taxon>
        <taxon>Chloroflexota</taxon>
        <taxon>Ktedonobacteria</taxon>
        <taxon>Ktedonobacterales</taxon>
        <taxon>Dictyobacteraceae</taxon>
        <taxon>Dictyobacter</taxon>
    </lineage>
</organism>
<proteinExistence type="predicted"/>
<dbReference type="EMBL" id="BIFS01000001">
    <property type="protein sequence ID" value="GCE17150.1"/>
    <property type="molecule type" value="Genomic_DNA"/>
</dbReference>
<evidence type="ECO:0000313" key="1">
    <source>
        <dbReference type="EMBL" id="GCE17150.1"/>
    </source>
</evidence>
<comment type="caution">
    <text evidence="1">The sequence shown here is derived from an EMBL/GenBank/DDBJ whole genome shotgun (WGS) entry which is preliminary data.</text>
</comment>
<evidence type="ECO:0000313" key="2">
    <source>
        <dbReference type="Proteomes" id="UP000287188"/>
    </source>
</evidence>
<keyword evidence="2" id="KW-1185">Reference proteome</keyword>
<dbReference type="Proteomes" id="UP000287188">
    <property type="component" value="Unassembled WGS sequence"/>
</dbReference>
<name>A0A402ADG3_9CHLR</name>
<accession>A0A402ADG3</accession>
<protein>
    <submittedName>
        <fullName evidence="1">Uncharacterized protein</fullName>
    </submittedName>
</protein>
<gene>
    <name evidence="1" type="ORF">KDK_09500</name>
</gene>